<evidence type="ECO:0000313" key="22">
    <source>
        <dbReference type="Proteomes" id="UP000007875"/>
    </source>
</evidence>
<evidence type="ECO:0000256" key="16">
    <source>
        <dbReference type="ARBA" id="ARBA00033987"/>
    </source>
</evidence>
<reference evidence="21" key="2">
    <citation type="submission" date="2025-08" db="UniProtKB">
        <authorList>
            <consortium name="Ensembl"/>
        </authorList>
    </citation>
    <scope>IDENTIFICATION</scope>
</reference>
<evidence type="ECO:0000256" key="2">
    <source>
        <dbReference type="ARBA" id="ARBA00022676"/>
    </source>
</evidence>
<keyword evidence="2 17" id="KW-0328">Glycosyltransferase</keyword>
<accession>H2Y863</accession>
<evidence type="ECO:0000256" key="14">
    <source>
        <dbReference type="ARBA" id="ARBA00023242"/>
    </source>
</evidence>
<evidence type="ECO:0000256" key="9">
    <source>
        <dbReference type="ARBA" id="ARBA00022771"/>
    </source>
</evidence>
<dbReference type="InterPro" id="IPR050800">
    <property type="entry name" value="ARTD/PARP"/>
</dbReference>
<dbReference type="PANTHER" id="PTHR10459:SF60">
    <property type="entry name" value="POLY [ADP-RIBOSE] POLYMERASE 2"/>
    <property type="match status" value="1"/>
</dbReference>
<comment type="catalytic activity">
    <reaction evidence="16">
        <text>NAD(+) + (ADP-D-ribosyl)n-acceptor = nicotinamide + (ADP-D-ribosyl)n+1-acceptor + H(+).</text>
        <dbReference type="EC" id="2.4.2.30"/>
    </reaction>
</comment>
<dbReference type="Gene3D" id="3.90.228.10">
    <property type="match status" value="1"/>
</dbReference>
<dbReference type="Gene3D" id="1.20.142.10">
    <property type="entry name" value="Poly(ADP-ribose) polymerase, regulatory domain"/>
    <property type="match status" value="1"/>
</dbReference>
<dbReference type="SMART" id="SM00773">
    <property type="entry name" value="WGR"/>
    <property type="match status" value="1"/>
</dbReference>
<reference evidence="22" key="1">
    <citation type="submission" date="2003-08" db="EMBL/GenBank/DDBJ databases">
        <authorList>
            <person name="Birren B."/>
            <person name="Nusbaum C."/>
            <person name="Abebe A."/>
            <person name="Abouelleil A."/>
            <person name="Adekoya E."/>
            <person name="Ait-zahra M."/>
            <person name="Allen N."/>
            <person name="Allen T."/>
            <person name="An P."/>
            <person name="Anderson M."/>
            <person name="Anderson S."/>
            <person name="Arachchi H."/>
            <person name="Armbruster J."/>
            <person name="Bachantsang P."/>
            <person name="Baldwin J."/>
            <person name="Barry A."/>
            <person name="Bayul T."/>
            <person name="Blitshsteyn B."/>
            <person name="Bloom T."/>
            <person name="Blye J."/>
            <person name="Boguslavskiy L."/>
            <person name="Borowsky M."/>
            <person name="Boukhgalter B."/>
            <person name="Brunache A."/>
            <person name="Butler J."/>
            <person name="Calixte N."/>
            <person name="Calvo S."/>
            <person name="Camarata J."/>
            <person name="Campo K."/>
            <person name="Chang J."/>
            <person name="Cheshatsang Y."/>
            <person name="Citroen M."/>
            <person name="Collymore A."/>
            <person name="Considine T."/>
            <person name="Cook A."/>
            <person name="Cooke P."/>
            <person name="Corum B."/>
            <person name="Cuomo C."/>
            <person name="David R."/>
            <person name="Dawoe T."/>
            <person name="Degray S."/>
            <person name="Dodge S."/>
            <person name="Dooley K."/>
            <person name="Dorje P."/>
            <person name="Dorjee K."/>
            <person name="Dorris L."/>
            <person name="Duffey N."/>
            <person name="Dupes A."/>
            <person name="Elkins T."/>
            <person name="Engels R."/>
            <person name="Erickson J."/>
            <person name="Farina A."/>
            <person name="Faro S."/>
            <person name="Ferreira P."/>
            <person name="Fischer H."/>
            <person name="Fitzgerald M."/>
            <person name="Foley K."/>
            <person name="Gage D."/>
            <person name="Galagan J."/>
            <person name="Gearin G."/>
            <person name="Gnerre S."/>
            <person name="Gnirke A."/>
            <person name="Goyette A."/>
            <person name="Graham J."/>
            <person name="Grandbois E."/>
            <person name="Gyaltsen K."/>
            <person name="Hafez N."/>
            <person name="Hagopian D."/>
            <person name="Hagos B."/>
            <person name="Hall J."/>
            <person name="Hatcher B."/>
            <person name="Heller A."/>
            <person name="Higgins H."/>
            <person name="Honan T."/>
            <person name="Horn A."/>
            <person name="Houde N."/>
            <person name="Hughes L."/>
            <person name="Hulme W."/>
            <person name="Husby E."/>
            <person name="Iliev I."/>
            <person name="Jaffe D."/>
            <person name="Jones C."/>
            <person name="Kamal M."/>
            <person name="Kamat A."/>
            <person name="Kamvysselis M."/>
            <person name="Karlsson E."/>
            <person name="Kells C."/>
            <person name="Kieu A."/>
            <person name="Kisner P."/>
            <person name="Kodira C."/>
            <person name="Kulbokas E."/>
            <person name="Labutti K."/>
            <person name="Lama D."/>
            <person name="Landers T."/>
            <person name="Leger J."/>
            <person name="Levine S."/>
            <person name="Lewis D."/>
            <person name="Lewis T."/>
            <person name="Lindblad-toh K."/>
            <person name="Liu X."/>
            <person name="Lokyitsang T."/>
            <person name="Lokyitsang Y."/>
            <person name="Lucien O."/>
            <person name="Lui A."/>
            <person name="Ma L.J."/>
            <person name="Mabbitt R."/>
            <person name="Macdonald J."/>
            <person name="Maclean C."/>
            <person name="Major J."/>
            <person name="Manning J."/>
            <person name="Marabella R."/>
            <person name="Maru K."/>
            <person name="Matthews C."/>
            <person name="Mauceli E."/>
            <person name="Mccarthy M."/>
            <person name="Mcdonough S."/>
            <person name="Mcghee T."/>
            <person name="Meldrim J."/>
            <person name="Meneus L."/>
            <person name="Mesirov J."/>
            <person name="Mihalev A."/>
            <person name="Mihova T."/>
            <person name="Mikkelsen T."/>
            <person name="Mlenga V."/>
            <person name="Moru K."/>
            <person name="Mozes J."/>
            <person name="Mulrain L."/>
            <person name="Munson G."/>
            <person name="Naylor J."/>
            <person name="Newes C."/>
            <person name="Nguyen C."/>
            <person name="Nguyen N."/>
            <person name="Nguyen T."/>
            <person name="Nicol R."/>
            <person name="Nielsen C."/>
            <person name="Nizzari M."/>
            <person name="Norbu C."/>
            <person name="Norbu N."/>
            <person name="O'donnell P."/>
            <person name="Okoawo O."/>
            <person name="O'leary S."/>
            <person name="Omotosho B."/>
            <person name="O'neill K."/>
            <person name="Osman S."/>
            <person name="Parker S."/>
            <person name="Perrin D."/>
            <person name="Phunkhang P."/>
            <person name="Piqani B."/>
            <person name="Purcell S."/>
            <person name="Rachupka T."/>
            <person name="Ramasamy U."/>
            <person name="Rameau R."/>
            <person name="Ray V."/>
            <person name="Raymond C."/>
            <person name="Retta R."/>
            <person name="Richardson S."/>
            <person name="Rise C."/>
            <person name="Rodriguez J."/>
            <person name="Rogers J."/>
            <person name="Rogov P."/>
            <person name="Rutman M."/>
            <person name="Schupbach R."/>
            <person name="Seaman C."/>
            <person name="Settipalli S."/>
            <person name="Sharpe T."/>
            <person name="Sheridan J."/>
            <person name="Sherpa N."/>
            <person name="Shi J."/>
            <person name="Smirnov S."/>
            <person name="Smith C."/>
            <person name="Sougnez C."/>
            <person name="Spencer B."/>
            <person name="Stalker J."/>
            <person name="Stange-thomann N."/>
            <person name="Stavropoulos S."/>
            <person name="Stetson K."/>
            <person name="Stone C."/>
            <person name="Stone S."/>
            <person name="Stubbs M."/>
            <person name="Talamas J."/>
            <person name="Tchuinga P."/>
            <person name="Tenzing P."/>
            <person name="Tesfaye S."/>
            <person name="Theodore J."/>
            <person name="Thoulutsang Y."/>
            <person name="Topham K."/>
            <person name="Towey S."/>
            <person name="Tsamla T."/>
            <person name="Tsomo N."/>
            <person name="Vallee D."/>
            <person name="Vassiliev H."/>
            <person name="Venkataraman V."/>
            <person name="Vinson J."/>
            <person name="Vo A."/>
            <person name="Wade C."/>
            <person name="Wang S."/>
            <person name="Wangchuk T."/>
            <person name="Wangdi T."/>
            <person name="Whittaker C."/>
            <person name="Wilkinson J."/>
            <person name="Wu Y."/>
            <person name="Wyman D."/>
            <person name="Yadav S."/>
            <person name="Yang S."/>
            <person name="Yang X."/>
            <person name="Yeager S."/>
            <person name="Yee E."/>
            <person name="Young G."/>
            <person name="Zainoun J."/>
            <person name="Zembeck L."/>
            <person name="Zimmer A."/>
            <person name="Zody M."/>
            <person name="Lander E."/>
        </authorList>
    </citation>
    <scope>NUCLEOTIDE SEQUENCE [LARGE SCALE GENOMIC DNA]</scope>
</reference>
<dbReference type="SUPFAM" id="SSF47587">
    <property type="entry name" value="Domain of poly(ADP-ribose) polymerase"/>
    <property type="match status" value="1"/>
</dbReference>
<evidence type="ECO:0000256" key="6">
    <source>
        <dbReference type="ARBA" id="ARBA00022737"/>
    </source>
</evidence>
<dbReference type="GO" id="GO:0003950">
    <property type="term" value="F:NAD+ poly-ADP-ribosyltransferase activity"/>
    <property type="evidence" value="ECO:0007669"/>
    <property type="project" value="UniProtKB-UniRule"/>
</dbReference>
<dbReference type="SUPFAM" id="SSF56399">
    <property type="entry name" value="ADP-ribosylation"/>
    <property type="match status" value="1"/>
</dbReference>
<reference evidence="21" key="3">
    <citation type="submission" date="2025-09" db="UniProtKB">
        <authorList>
            <consortium name="Ensembl"/>
        </authorList>
    </citation>
    <scope>IDENTIFICATION</scope>
</reference>
<dbReference type="FunFam" id="1.20.142.10:FF:000001">
    <property type="entry name" value="Poly [ADP-ribose] polymerase"/>
    <property type="match status" value="1"/>
</dbReference>
<keyword evidence="8" id="KW-0013">ADP-ribosylation</keyword>
<keyword evidence="7" id="KW-0227">DNA damage</keyword>
<dbReference type="GeneTree" id="ENSGT00940000158452"/>
<feature type="domain" description="PARP alpha-helical" evidence="19">
    <location>
        <begin position="154"/>
        <end position="271"/>
    </location>
</feature>
<keyword evidence="22" id="KW-1185">Reference proteome</keyword>
<evidence type="ECO:0000259" key="19">
    <source>
        <dbReference type="PROSITE" id="PS51060"/>
    </source>
</evidence>
<evidence type="ECO:0000256" key="4">
    <source>
        <dbReference type="ARBA" id="ARBA00022695"/>
    </source>
</evidence>
<dbReference type="GO" id="GO:0008270">
    <property type="term" value="F:zinc ion binding"/>
    <property type="evidence" value="ECO:0007669"/>
    <property type="project" value="UniProtKB-KW"/>
</dbReference>
<evidence type="ECO:0000256" key="3">
    <source>
        <dbReference type="ARBA" id="ARBA00022679"/>
    </source>
</evidence>
<evidence type="ECO:0000256" key="8">
    <source>
        <dbReference type="ARBA" id="ARBA00022765"/>
    </source>
</evidence>
<dbReference type="InterPro" id="IPR008893">
    <property type="entry name" value="WGR_domain"/>
</dbReference>
<evidence type="ECO:0000256" key="10">
    <source>
        <dbReference type="ARBA" id="ARBA00022833"/>
    </source>
</evidence>
<keyword evidence="5" id="KW-0479">Metal-binding</keyword>
<dbReference type="SUPFAM" id="SSF142921">
    <property type="entry name" value="WGR domain-like"/>
    <property type="match status" value="1"/>
</dbReference>
<keyword evidence="12" id="KW-0238">DNA-binding</keyword>
<evidence type="ECO:0000259" key="20">
    <source>
        <dbReference type="PROSITE" id="PS51977"/>
    </source>
</evidence>
<evidence type="ECO:0000256" key="11">
    <source>
        <dbReference type="ARBA" id="ARBA00023027"/>
    </source>
</evidence>
<dbReference type="Ensembl" id="ENSCSAVT00000001531.1">
    <property type="protein sequence ID" value="ENSCSAVP00000001511.1"/>
    <property type="gene ID" value="ENSCSAVG00000000862.1"/>
</dbReference>
<evidence type="ECO:0000313" key="21">
    <source>
        <dbReference type="Ensembl" id="ENSCSAVP00000001511.1"/>
    </source>
</evidence>
<dbReference type="InterPro" id="IPR036616">
    <property type="entry name" value="Poly(ADP-ribose)pol_reg_dom_sf"/>
</dbReference>
<feature type="domain" description="PARP catalytic" evidence="18">
    <location>
        <begin position="281"/>
        <end position="506"/>
    </location>
</feature>
<evidence type="ECO:0000256" key="17">
    <source>
        <dbReference type="RuleBase" id="RU362114"/>
    </source>
</evidence>
<evidence type="ECO:0000256" key="7">
    <source>
        <dbReference type="ARBA" id="ARBA00022763"/>
    </source>
</evidence>
<protein>
    <recommendedName>
        <fullName evidence="17">Poly [ADP-ribose] polymerase</fullName>
        <shortName evidence="17">PARP</shortName>
        <ecNumber evidence="17">2.4.2.-</ecNumber>
    </recommendedName>
</protein>
<dbReference type="PANTHER" id="PTHR10459">
    <property type="entry name" value="DNA LIGASE"/>
    <property type="match status" value="1"/>
</dbReference>
<dbReference type="Pfam" id="PF00644">
    <property type="entry name" value="PARP"/>
    <property type="match status" value="1"/>
</dbReference>
<keyword evidence="14" id="KW-0539">Nucleus</keyword>
<dbReference type="GO" id="GO:1990404">
    <property type="term" value="F:NAD+-protein mono-ADP-ribosyltransferase activity"/>
    <property type="evidence" value="ECO:0007669"/>
    <property type="project" value="TreeGrafter"/>
</dbReference>
<dbReference type="InterPro" id="IPR036930">
    <property type="entry name" value="WGR_dom_sf"/>
</dbReference>
<comment type="subcellular location">
    <subcellularLocation>
        <location evidence="1">Nucleus</location>
    </subcellularLocation>
</comment>
<evidence type="ECO:0000256" key="5">
    <source>
        <dbReference type="ARBA" id="ARBA00022723"/>
    </source>
</evidence>
<dbReference type="GO" id="GO:0005730">
    <property type="term" value="C:nucleolus"/>
    <property type="evidence" value="ECO:0007669"/>
    <property type="project" value="TreeGrafter"/>
</dbReference>
<dbReference type="Proteomes" id="UP000007875">
    <property type="component" value="Unassembled WGS sequence"/>
</dbReference>
<keyword evidence="11 17" id="KW-0520">NAD</keyword>
<keyword evidence="13" id="KW-0234">DNA repair</keyword>
<dbReference type="EC" id="2.4.2.-" evidence="17"/>
<dbReference type="AlphaFoldDB" id="H2Y863"/>
<dbReference type="PROSITE" id="PS51977">
    <property type="entry name" value="WGR"/>
    <property type="match status" value="1"/>
</dbReference>
<proteinExistence type="inferred from homology"/>
<dbReference type="eggNOG" id="KOG1037">
    <property type="taxonomic scope" value="Eukaryota"/>
</dbReference>
<keyword evidence="4" id="KW-0548">Nucleotidyltransferase</keyword>
<dbReference type="PROSITE" id="PS51060">
    <property type="entry name" value="PARP_ALPHA_HD"/>
    <property type="match status" value="1"/>
</dbReference>
<dbReference type="FunFam" id="3.90.228.10:FF:000002">
    <property type="entry name" value="Poly [ADP-ribose] polymerase"/>
    <property type="match status" value="1"/>
</dbReference>
<dbReference type="GO" id="GO:0070212">
    <property type="term" value="P:protein poly-ADP-ribosylation"/>
    <property type="evidence" value="ECO:0007669"/>
    <property type="project" value="TreeGrafter"/>
</dbReference>
<dbReference type="Pfam" id="PF05406">
    <property type="entry name" value="WGR"/>
    <property type="match status" value="1"/>
</dbReference>
<dbReference type="HOGENOM" id="CLU_004841_2_2_1"/>
<dbReference type="InterPro" id="IPR004102">
    <property type="entry name" value="Poly(ADP-ribose)pol_reg_dom"/>
</dbReference>
<dbReference type="GO" id="GO:0006302">
    <property type="term" value="P:double-strand break repair"/>
    <property type="evidence" value="ECO:0007669"/>
    <property type="project" value="TreeGrafter"/>
</dbReference>
<keyword evidence="10" id="KW-0862">Zinc</keyword>
<evidence type="ECO:0000256" key="1">
    <source>
        <dbReference type="ARBA" id="ARBA00004123"/>
    </source>
</evidence>
<name>H2Y863_CIOSA</name>
<keyword evidence="6" id="KW-0677">Repeat</keyword>
<keyword evidence="3 17" id="KW-0808">Transferase</keyword>
<dbReference type="CDD" id="cd08003">
    <property type="entry name" value="WGR_PARP2_like"/>
    <property type="match status" value="1"/>
</dbReference>
<keyword evidence="9" id="KW-0863">Zinc-finger</keyword>
<dbReference type="OMA" id="QGENDRF"/>
<dbReference type="GO" id="GO:0016779">
    <property type="term" value="F:nucleotidyltransferase activity"/>
    <property type="evidence" value="ECO:0007669"/>
    <property type="project" value="UniProtKB-KW"/>
</dbReference>
<evidence type="ECO:0000256" key="12">
    <source>
        <dbReference type="ARBA" id="ARBA00023125"/>
    </source>
</evidence>
<dbReference type="Pfam" id="PF02877">
    <property type="entry name" value="PARP_reg"/>
    <property type="match status" value="1"/>
</dbReference>
<evidence type="ECO:0000259" key="18">
    <source>
        <dbReference type="PROSITE" id="PS51059"/>
    </source>
</evidence>
<dbReference type="InParanoid" id="H2Y863"/>
<comment type="similarity">
    <text evidence="15">Belongs to the ARTD/PARP family.</text>
</comment>
<sequence length="506" mass="57620">KTENPTKKHDVLTKTLTYKGVVPVDDYCIECKDSFHVFVSGGNVFNAMLNQTNIGQNNNKYYLLQILQSNSGLEFCVWFRWGRVGKVAGTNLQRVGHERAVEIFEKKFKDKTSNFWECRTEFEKIPGKYDYLEMDYGEEKQENDQKKENHNKIESKLDERVKAVMELIFDMKEFENSVKEMKYDVKKAPLGKLTEKQIKSGYEALKLIEDCIKRNNVGRALVEACSQFYTKIPHDFGMRCPPVVRSPAELQEKLELLTALADIQIAIKIMDDSSSSAAKENPLDLHYKSLHCELVPLPKSSNYFKVVQEYISNTHAATHMNYKLSIDQLFSVSKDSDSKFQRDIGNRVLLWHGSRLSNWCGILREGLRIAPPEAPSTGYMFGKGIYFADMVSKSANYCFATQRQTNGFLLLCEVSLGNTNELLQADYNGDRLPAGKHSVKGVGKTQPNPSENKTIDNAVTVPCGSPVFTESAKDSALLYNEYVVYSANQVKPRFLVKVNFHFTQNW</sequence>
<evidence type="ECO:0000256" key="13">
    <source>
        <dbReference type="ARBA" id="ARBA00023204"/>
    </source>
</evidence>
<dbReference type="GO" id="GO:0003677">
    <property type="term" value="F:DNA binding"/>
    <property type="evidence" value="ECO:0007669"/>
    <property type="project" value="UniProtKB-KW"/>
</dbReference>
<dbReference type="PROSITE" id="PS51059">
    <property type="entry name" value="PARP_CATALYTIC"/>
    <property type="match status" value="1"/>
</dbReference>
<dbReference type="InterPro" id="IPR012317">
    <property type="entry name" value="Poly(ADP-ribose)pol_cat_dom"/>
</dbReference>
<organism evidence="21 22">
    <name type="scientific">Ciona savignyi</name>
    <name type="common">Pacific transparent sea squirt</name>
    <dbReference type="NCBI Taxonomy" id="51511"/>
    <lineage>
        <taxon>Eukaryota</taxon>
        <taxon>Metazoa</taxon>
        <taxon>Chordata</taxon>
        <taxon>Tunicata</taxon>
        <taxon>Ascidiacea</taxon>
        <taxon>Phlebobranchia</taxon>
        <taxon>Cionidae</taxon>
        <taxon>Ciona</taxon>
    </lineage>
</organism>
<evidence type="ECO:0000256" key="15">
    <source>
        <dbReference type="ARBA" id="ARBA00024347"/>
    </source>
</evidence>
<feature type="domain" description="WGR" evidence="20">
    <location>
        <begin position="34"/>
        <end position="129"/>
    </location>
</feature>
<dbReference type="STRING" id="51511.ENSCSAVP00000001511"/>
<dbReference type="CDD" id="cd01437">
    <property type="entry name" value="parp_like"/>
    <property type="match status" value="1"/>
</dbReference>